<feature type="compositionally biased region" description="Low complexity" evidence="1">
    <location>
        <begin position="166"/>
        <end position="187"/>
    </location>
</feature>
<evidence type="ECO:0000313" key="4">
    <source>
        <dbReference type="Proteomes" id="UP001579974"/>
    </source>
</evidence>
<organism evidence="3 4">
    <name type="scientific">Alicyclobacillus fastidiosus</name>
    <dbReference type="NCBI Taxonomy" id="392011"/>
    <lineage>
        <taxon>Bacteria</taxon>
        <taxon>Bacillati</taxon>
        <taxon>Bacillota</taxon>
        <taxon>Bacilli</taxon>
        <taxon>Bacillales</taxon>
        <taxon>Alicyclobacillaceae</taxon>
        <taxon>Alicyclobacillus</taxon>
    </lineage>
</organism>
<accession>A0ABV5ABH0</accession>
<dbReference type="RefSeq" id="WP_275475344.1">
    <property type="nucleotide sequence ID" value="NZ_CP162940.1"/>
</dbReference>
<feature type="region of interest" description="Disordered" evidence="1">
    <location>
        <begin position="32"/>
        <end position="64"/>
    </location>
</feature>
<gene>
    <name evidence="3" type="ORF">KKP3000_002880</name>
</gene>
<name>A0ABV5ABH0_9BACL</name>
<proteinExistence type="predicted"/>
<comment type="caution">
    <text evidence="3">The sequence shown here is derived from an EMBL/GenBank/DDBJ whole genome shotgun (WGS) entry which is preliminary data.</text>
</comment>
<evidence type="ECO:0000256" key="2">
    <source>
        <dbReference type="SAM" id="SignalP"/>
    </source>
</evidence>
<protein>
    <submittedName>
        <fullName evidence="3">Uncharacterized protein</fullName>
    </submittedName>
</protein>
<feature type="region of interest" description="Disordered" evidence="1">
    <location>
        <begin position="116"/>
        <end position="190"/>
    </location>
</feature>
<feature type="signal peptide" evidence="2">
    <location>
        <begin position="1"/>
        <end position="27"/>
    </location>
</feature>
<reference evidence="3 4" key="1">
    <citation type="journal article" date="2024" name="Int. J. Mol. Sci.">
        <title>Exploration of Alicyclobacillus spp. Genome in Search of Antibiotic Resistance.</title>
        <authorList>
            <person name="Bucka-Kolendo J."/>
            <person name="Kiousi D.E."/>
            <person name="Dekowska A."/>
            <person name="Mikolajczuk-Szczyrba A."/>
            <person name="Karadedos D.M."/>
            <person name="Michael P."/>
            <person name="Galanis A."/>
            <person name="Sokolowska B."/>
        </authorList>
    </citation>
    <scope>NUCLEOTIDE SEQUENCE [LARGE SCALE GENOMIC DNA]</scope>
    <source>
        <strain evidence="3 4">KKP 3000</strain>
    </source>
</reference>
<feature type="chain" id="PRO_5047223410" evidence="2">
    <location>
        <begin position="28"/>
        <end position="309"/>
    </location>
</feature>
<feature type="region of interest" description="Disordered" evidence="1">
    <location>
        <begin position="91"/>
        <end position="110"/>
    </location>
</feature>
<evidence type="ECO:0000256" key="1">
    <source>
        <dbReference type="SAM" id="MobiDB-lite"/>
    </source>
</evidence>
<sequence length="309" mass="32689">MRKSILLSAAVAVTLVGATWNSHTAYADVHRHNSHAHHSDDSQVSRQVASQAYPQDNSSSKASHTSIYASTDLNQIVTQFQQAISQYTKNEPASHKNVAPGAAEANGTGYQNGALPSVGIKVGNQSASSENRTDLDNRVQSQPPGSLTARGAGKNTPVSPQKQTPSKDSAVSKSTKSSSSPTKQETSVQLSQSLATYQQATDADANGQAALKHAMQSYVNALQSTFSKHQTPSVQAYQQNTSNALQLIQSALRLQSYNSAYEAALQQEADKRDSAAMVSTLTKMTSNEQNKASALTQAAQLLAKAAVAT</sequence>
<dbReference type="Proteomes" id="UP001579974">
    <property type="component" value="Unassembled WGS sequence"/>
</dbReference>
<keyword evidence="2" id="KW-0732">Signal</keyword>
<dbReference type="EMBL" id="JBDXSU010000003">
    <property type="protein sequence ID" value="MFB5189604.1"/>
    <property type="molecule type" value="Genomic_DNA"/>
</dbReference>
<keyword evidence="4" id="KW-1185">Reference proteome</keyword>
<evidence type="ECO:0000313" key="3">
    <source>
        <dbReference type="EMBL" id="MFB5189604.1"/>
    </source>
</evidence>
<feature type="compositionally biased region" description="Polar residues" evidence="1">
    <location>
        <begin position="44"/>
        <end position="64"/>
    </location>
</feature>